<name>A0A4D6HHP3_9EURY</name>
<feature type="domain" description="DUF8006" evidence="2">
    <location>
        <begin position="5"/>
        <end position="96"/>
    </location>
</feature>
<gene>
    <name evidence="3" type="ORF">DV733_13685</name>
</gene>
<feature type="transmembrane region" description="Helical" evidence="1">
    <location>
        <begin position="20"/>
        <end position="37"/>
    </location>
</feature>
<dbReference type="Pfam" id="PF26028">
    <property type="entry name" value="DUF8006"/>
    <property type="match status" value="1"/>
</dbReference>
<keyword evidence="1" id="KW-1133">Transmembrane helix</keyword>
<dbReference type="InterPro" id="IPR058319">
    <property type="entry name" value="DUF8006"/>
</dbReference>
<evidence type="ECO:0000256" key="1">
    <source>
        <dbReference type="SAM" id="Phobius"/>
    </source>
</evidence>
<evidence type="ECO:0000259" key="2">
    <source>
        <dbReference type="Pfam" id="PF26028"/>
    </source>
</evidence>
<dbReference type="EMBL" id="CP031310">
    <property type="protein sequence ID" value="QCC52217.1"/>
    <property type="molecule type" value="Genomic_DNA"/>
</dbReference>
<dbReference type="OrthoDB" id="241355at2157"/>
<organism evidence="3 4">
    <name type="scientific">Halapricum salinum</name>
    <dbReference type="NCBI Taxonomy" id="1457250"/>
    <lineage>
        <taxon>Archaea</taxon>
        <taxon>Methanobacteriati</taxon>
        <taxon>Methanobacteriota</taxon>
        <taxon>Stenosarchaea group</taxon>
        <taxon>Halobacteria</taxon>
        <taxon>Halobacteriales</taxon>
        <taxon>Haloarculaceae</taxon>
        <taxon>Halapricum</taxon>
    </lineage>
</organism>
<protein>
    <recommendedName>
        <fullName evidence="2">DUF8006 domain-containing protein</fullName>
    </recommendedName>
</protein>
<sequence>MATSLPLQVIDSILLKYNVGDAFLLLFGLAVIAALVVRSRKVLALNTMLFGVIFVATPTSMLVAADSSLLSEPLAYKFFGLVLVLSSPILYVTARK</sequence>
<feature type="transmembrane region" description="Helical" evidence="1">
    <location>
        <begin position="44"/>
        <end position="63"/>
    </location>
</feature>
<keyword evidence="1" id="KW-0812">Transmembrane</keyword>
<evidence type="ECO:0000313" key="4">
    <source>
        <dbReference type="Proteomes" id="UP000296706"/>
    </source>
</evidence>
<dbReference type="GeneID" id="39848932"/>
<reference evidence="3 4" key="1">
    <citation type="journal article" date="2019" name="Nat. Commun.">
        <title>A new type of DNA phosphorothioation-based antiviral system in archaea.</title>
        <authorList>
            <person name="Xiong L."/>
            <person name="Liu S."/>
            <person name="Chen S."/>
            <person name="Xiao Y."/>
            <person name="Zhu B."/>
            <person name="Gao Y."/>
            <person name="Zhang Y."/>
            <person name="Chen B."/>
            <person name="Luo J."/>
            <person name="Deng Z."/>
            <person name="Chen X."/>
            <person name="Wang L."/>
            <person name="Chen S."/>
        </authorList>
    </citation>
    <scope>NUCLEOTIDE SEQUENCE [LARGE SCALE GENOMIC DNA]</scope>
    <source>
        <strain evidence="3 4">CBA1105</strain>
    </source>
</reference>
<dbReference type="RefSeq" id="WP_049992543.1">
    <property type="nucleotide sequence ID" value="NZ_CP031310.1"/>
</dbReference>
<keyword evidence="4" id="KW-1185">Reference proteome</keyword>
<accession>A0A4D6HHP3</accession>
<proteinExistence type="predicted"/>
<feature type="transmembrane region" description="Helical" evidence="1">
    <location>
        <begin position="75"/>
        <end position="94"/>
    </location>
</feature>
<dbReference type="KEGG" id="hsn:DV733_13685"/>
<dbReference type="AlphaFoldDB" id="A0A4D6HHP3"/>
<keyword evidence="1" id="KW-0472">Membrane</keyword>
<evidence type="ECO:0000313" key="3">
    <source>
        <dbReference type="EMBL" id="QCC52217.1"/>
    </source>
</evidence>
<dbReference type="Proteomes" id="UP000296706">
    <property type="component" value="Chromosome"/>
</dbReference>